<feature type="region of interest" description="Disordered" evidence="2">
    <location>
        <begin position="15"/>
        <end position="38"/>
    </location>
</feature>
<proteinExistence type="inferred from homology"/>
<dbReference type="InterPro" id="IPR036041">
    <property type="entry name" value="Ribosome-inact_prot_sf"/>
</dbReference>
<dbReference type="InterPro" id="IPR017989">
    <property type="entry name" value="Ribosome_inactivat_1/2"/>
</dbReference>
<reference evidence="3" key="1">
    <citation type="submission" date="2019-11" db="EMBL/GenBank/DDBJ databases">
        <authorList>
            <person name="Liu Y."/>
            <person name="Hou J."/>
            <person name="Li T.-Q."/>
            <person name="Guan C.-H."/>
            <person name="Wu X."/>
            <person name="Wu H.-Z."/>
            <person name="Ling F."/>
            <person name="Zhang R."/>
            <person name="Shi X.-G."/>
            <person name="Ren J.-P."/>
            <person name="Chen E.-F."/>
            <person name="Sun J.-M."/>
        </authorList>
    </citation>
    <scope>NUCLEOTIDE SEQUENCE</scope>
    <source>
        <strain evidence="3">Adult_tree_wgs_1</strain>
        <tissue evidence="3">Leaves</tissue>
    </source>
</reference>
<evidence type="ECO:0000256" key="2">
    <source>
        <dbReference type="SAM" id="MobiDB-lite"/>
    </source>
</evidence>
<dbReference type="PANTHER" id="PTHR33453">
    <property type="match status" value="1"/>
</dbReference>
<dbReference type="PRINTS" id="PR00396">
    <property type="entry name" value="SHIGARICIN"/>
</dbReference>
<evidence type="ECO:0000313" key="4">
    <source>
        <dbReference type="Proteomes" id="UP000626092"/>
    </source>
</evidence>
<dbReference type="GO" id="GO:0090729">
    <property type="term" value="F:toxin activity"/>
    <property type="evidence" value="ECO:0007669"/>
    <property type="project" value="UniProtKB-KW"/>
</dbReference>
<keyword evidence="1" id="KW-0800">Toxin</keyword>
<comment type="caution">
    <text evidence="3">The sequence shown here is derived from an EMBL/GenBank/DDBJ whole genome shotgun (WGS) entry which is preliminary data.</text>
</comment>
<evidence type="ECO:0000313" key="3">
    <source>
        <dbReference type="EMBL" id="KAF7150952.1"/>
    </source>
</evidence>
<evidence type="ECO:0000256" key="1">
    <source>
        <dbReference type="RuleBase" id="RU004915"/>
    </source>
</evidence>
<keyword evidence="4" id="KW-1185">Reference proteome</keyword>
<keyword evidence="1" id="KW-0611">Plant defense</keyword>
<gene>
    <name evidence="3" type="ORF">RHSIM_Rhsim02G0080100</name>
</gene>
<dbReference type="InterPro" id="IPR016138">
    <property type="entry name" value="Ribosome_inactivat_prot_sub1"/>
</dbReference>
<dbReference type="GO" id="GO:0017148">
    <property type="term" value="P:negative regulation of translation"/>
    <property type="evidence" value="ECO:0007669"/>
    <property type="project" value="UniProtKB-KW"/>
</dbReference>
<dbReference type="Proteomes" id="UP000626092">
    <property type="component" value="Unassembled WGS sequence"/>
</dbReference>
<organism evidence="3 4">
    <name type="scientific">Rhododendron simsii</name>
    <name type="common">Sims's rhododendron</name>
    <dbReference type="NCBI Taxonomy" id="118357"/>
    <lineage>
        <taxon>Eukaryota</taxon>
        <taxon>Viridiplantae</taxon>
        <taxon>Streptophyta</taxon>
        <taxon>Embryophyta</taxon>
        <taxon>Tracheophyta</taxon>
        <taxon>Spermatophyta</taxon>
        <taxon>Magnoliopsida</taxon>
        <taxon>eudicotyledons</taxon>
        <taxon>Gunneridae</taxon>
        <taxon>Pentapetalae</taxon>
        <taxon>asterids</taxon>
        <taxon>Ericales</taxon>
        <taxon>Ericaceae</taxon>
        <taxon>Ericoideae</taxon>
        <taxon>Rhodoreae</taxon>
        <taxon>Rhododendron</taxon>
    </lineage>
</organism>
<dbReference type="OrthoDB" id="1704365at2759"/>
<comment type="similarity">
    <text evidence="1">Belongs to the ribosome-inactivating protein family.</text>
</comment>
<keyword evidence="1" id="KW-0652">Protein synthesis inhibitor</keyword>
<dbReference type="PANTHER" id="PTHR33453:SF34">
    <property type="entry name" value="RIBOSOME-INACTIVATING PROTEIN"/>
    <property type="match status" value="1"/>
</dbReference>
<protein>
    <recommendedName>
        <fullName evidence="1">rRNA N-glycosylase</fullName>
        <ecNumber evidence="1">3.2.2.22</ecNumber>
    </recommendedName>
</protein>
<dbReference type="EC" id="3.2.2.22" evidence="1"/>
<comment type="catalytic activity">
    <reaction evidence="1">
        <text>Endohydrolysis of the N-glycosidic bond at one specific adenosine on the 28S rRNA.</text>
        <dbReference type="EC" id="3.2.2.22"/>
    </reaction>
</comment>
<dbReference type="Pfam" id="PF00161">
    <property type="entry name" value="RIP"/>
    <property type="match status" value="1"/>
</dbReference>
<dbReference type="SUPFAM" id="SSF56371">
    <property type="entry name" value="Ribosome inactivating proteins (RIP)"/>
    <property type="match status" value="1"/>
</dbReference>
<sequence>MAKFSRRDEPPLLYERHSPWRSSHRDGDNEDSIPFSTTDATNSTYTSFIEALRARLTNGVPKVFDIAVLPQRSSVPDSRRFVLVNLSNYDGTTITVAIDVVNVYMVAFRVRDQAYFFRDAPEAAFTTLFTETVDRQPLDCSGNYVDLERRSQSRERICLGLADLHYGIFGLWHDVYAALGSSLIPCDNSDGLGTSNV</sequence>
<feature type="compositionally biased region" description="Basic and acidic residues" evidence="2">
    <location>
        <begin position="15"/>
        <end position="27"/>
    </location>
</feature>
<keyword evidence="1" id="KW-0378">Hydrolase</keyword>
<dbReference type="GO" id="GO:0006952">
    <property type="term" value="P:defense response"/>
    <property type="evidence" value="ECO:0007669"/>
    <property type="project" value="UniProtKB-KW"/>
</dbReference>
<dbReference type="InterPro" id="IPR001574">
    <property type="entry name" value="Ribosome_inactivat_prot"/>
</dbReference>
<dbReference type="AlphaFoldDB" id="A0A834HBE0"/>
<dbReference type="Gene3D" id="3.40.420.10">
    <property type="entry name" value="Ricin (A subunit), domain 1"/>
    <property type="match status" value="1"/>
</dbReference>
<dbReference type="GO" id="GO:0030598">
    <property type="term" value="F:rRNA N-glycosylase activity"/>
    <property type="evidence" value="ECO:0007669"/>
    <property type="project" value="UniProtKB-EC"/>
</dbReference>
<dbReference type="EMBL" id="WJXA01000002">
    <property type="protein sequence ID" value="KAF7150952.1"/>
    <property type="molecule type" value="Genomic_DNA"/>
</dbReference>
<name>A0A834HBE0_RHOSS</name>
<accession>A0A834HBE0</accession>